<dbReference type="PANTHER" id="PTHR11096:SF1">
    <property type="entry name" value="RNA 3'-TERMINAL PHOSPHATE CYCLASE-LIKE PROTEIN"/>
    <property type="match status" value="1"/>
</dbReference>
<name>A0AAN9Y0L2_9HEMI</name>
<dbReference type="SUPFAM" id="SSF55205">
    <property type="entry name" value="EPT/RTPC-like"/>
    <property type="match status" value="1"/>
</dbReference>
<dbReference type="GO" id="GO:0005730">
    <property type="term" value="C:nucleolus"/>
    <property type="evidence" value="ECO:0007669"/>
    <property type="project" value="UniProtKB-SubCell"/>
</dbReference>
<evidence type="ECO:0000313" key="7">
    <source>
        <dbReference type="EMBL" id="KAK7576315.1"/>
    </source>
</evidence>
<dbReference type="InterPro" id="IPR013792">
    <property type="entry name" value="RNA3'P_cycl/enolpyr_Trfase_a/b"/>
</dbReference>
<accession>A0AAN9Y0L2</accession>
<dbReference type="Gene3D" id="3.30.360.20">
    <property type="entry name" value="RNA 3'-terminal phosphate cyclase, insert domain"/>
    <property type="match status" value="1"/>
</dbReference>
<dbReference type="GO" id="GO:0000479">
    <property type="term" value="P:endonucleolytic cleavage of tricistronic rRNA transcript (SSU-rRNA, 5.8S rRNA, LSU-rRNA)"/>
    <property type="evidence" value="ECO:0007669"/>
    <property type="project" value="TreeGrafter"/>
</dbReference>
<dbReference type="Pfam" id="PF05189">
    <property type="entry name" value="RTC_insert"/>
    <property type="match status" value="1"/>
</dbReference>
<dbReference type="InterPro" id="IPR016443">
    <property type="entry name" value="RNA3'_term_phos_cyc_type_2"/>
</dbReference>
<sequence>MVNQKKSKLVFHGSNFFRQRIALSILSGKSIEITDIRTQSDKPGLQEYEINLLRLVDKLTNGMNLVVNEIGTKIAFQPGVLIGGEIDHECCKQRGIGYYLELIFMLAPFFKKGGKITLRGVTNNEKDPSVDAFKYGAIPVLRKFILVDENLDIIIKKRAVEPSSGGEIIFSCPVIKYLKPIQFMDYGKMKRIRGTVFSLRVSPSISNRIVEKSKGLFLNFIPDVFLSVDHVVGQRGGKSPGFGACIVAESTTGVFLTSDVVSTPGHGVKTVAEDLGEKAAFLLLEEICRGGCIDSSFQCLVCLYMALQSKDLSQCLLGPLSPYTVQFLRHMKDFFDVTFKLEPHVEREEGIEDAVNKVAVTCMGIGYCKLT</sequence>
<evidence type="ECO:0000256" key="3">
    <source>
        <dbReference type="ARBA" id="ARBA00022517"/>
    </source>
</evidence>
<keyword evidence="3" id="KW-0690">Ribosome biogenesis</keyword>
<evidence type="ECO:0000256" key="2">
    <source>
        <dbReference type="ARBA" id="ARBA00007089"/>
    </source>
</evidence>
<evidence type="ECO:0000259" key="5">
    <source>
        <dbReference type="Pfam" id="PF01137"/>
    </source>
</evidence>
<feature type="domain" description="RNA 3'-terminal phosphate cyclase" evidence="5">
    <location>
        <begin position="11"/>
        <end position="340"/>
    </location>
</feature>
<evidence type="ECO:0000259" key="6">
    <source>
        <dbReference type="Pfam" id="PF05189"/>
    </source>
</evidence>
<dbReference type="NCBIfam" id="TIGR03400">
    <property type="entry name" value="18S_RNA_Rcl1p"/>
    <property type="match status" value="1"/>
</dbReference>
<reference evidence="7 8" key="1">
    <citation type="submission" date="2024-03" db="EMBL/GenBank/DDBJ databases">
        <title>Adaptation during the transition from Ophiocordyceps entomopathogen to insect associate is accompanied by gene loss and intensified selection.</title>
        <authorList>
            <person name="Ward C.M."/>
            <person name="Onetto C.A."/>
            <person name="Borneman A.R."/>
        </authorList>
    </citation>
    <scope>NUCLEOTIDE SEQUENCE [LARGE SCALE GENOMIC DNA]</scope>
    <source>
        <strain evidence="7">AWRI1</strain>
        <tissue evidence="7">Single Adult Female</tissue>
    </source>
</reference>
<proteinExistence type="inferred from homology"/>
<dbReference type="InterPro" id="IPR000228">
    <property type="entry name" value="RNA3'_term_phos_cyc"/>
</dbReference>
<dbReference type="InterPro" id="IPR037136">
    <property type="entry name" value="RNA3'_phos_cyclase_dom_sf"/>
</dbReference>
<keyword evidence="8" id="KW-1185">Reference proteome</keyword>
<organism evidence="7 8">
    <name type="scientific">Parthenolecanium corni</name>
    <dbReference type="NCBI Taxonomy" id="536013"/>
    <lineage>
        <taxon>Eukaryota</taxon>
        <taxon>Metazoa</taxon>
        <taxon>Ecdysozoa</taxon>
        <taxon>Arthropoda</taxon>
        <taxon>Hexapoda</taxon>
        <taxon>Insecta</taxon>
        <taxon>Pterygota</taxon>
        <taxon>Neoptera</taxon>
        <taxon>Paraneoptera</taxon>
        <taxon>Hemiptera</taxon>
        <taxon>Sternorrhyncha</taxon>
        <taxon>Coccoidea</taxon>
        <taxon>Coccidae</taxon>
        <taxon>Parthenolecanium</taxon>
    </lineage>
</organism>
<protein>
    <recommendedName>
        <fullName evidence="9">RNA 3'-terminal phosphate cyclase-like protein</fullName>
    </recommendedName>
</protein>
<gene>
    <name evidence="7" type="ORF">V9T40_012601</name>
</gene>
<dbReference type="InterPro" id="IPR036553">
    <property type="entry name" value="RPTC_insert"/>
</dbReference>
<dbReference type="Gene3D" id="3.65.10.20">
    <property type="entry name" value="RNA 3'-terminal phosphate cyclase domain"/>
    <property type="match status" value="1"/>
</dbReference>
<comment type="subcellular location">
    <subcellularLocation>
        <location evidence="1">Nucleus</location>
        <location evidence="1">Nucleolus</location>
    </subcellularLocation>
</comment>
<evidence type="ECO:0000256" key="1">
    <source>
        <dbReference type="ARBA" id="ARBA00004604"/>
    </source>
</evidence>
<evidence type="ECO:0008006" key="9">
    <source>
        <dbReference type="Google" id="ProtNLM"/>
    </source>
</evidence>
<dbReference type="EMBL" id="JBBCAQ010000036">
    <property type="protein sequence ID" value="KAK7576315.1"/>
    <property type="molecule type" value="Genomic_DNA"/>
</dbReference>
<dbReference type="AlphaFoldDB" id="A0AAN9Y0L2"/>
<dbReference type="Proteomes" id="UP001367676">
    <property type="component" value="Unassembled WGS sequence"/>
</dbReference>
<comment type="similarity">
    <text evidence="2">Belongs to the RNA 3'-terminal cyclase family. Type 2 subfamily.</text>
</comment>
<evidence type="ECO:0000313" key="8">
    <source>
        <dbReference type="Proteomes" id="UP001367676"/>
    </source>
</evidence>
<dbReference type="GO" id="GO:0004521">
    <property type="term" value="F:RNA endonuclease activity"/>
    <property type="evidence" value="ECO:0007669"/>
    <property type="project" value="TreeGrafter"/>
</dbReference>
<evidence type="ECO:0000256" key="4">
    <source>
        <dbReference type="ARBA" id="ARBA00023242"/>
    </source>
</evidence>
<dbReference type="PANTHER" id="PTHR11096">
    <property type="entry name" value="RNA 3' TERMINAL PHOSPHATE CYCLASE"/>
    <property type="match status" value="1"/>
</dbReference>
<keyword evidence="4" id="KW-0539">Nucleus</keyword>
<dbReference type="InterPro" id="IPR013791">
    <property type="entry name" value="RNA3'-term_phos_cycl_insert"/>
</dbReference>
<dbReference type="InterPro" id="IPR023797">
    <property type="entry name" value="RNA3'_phos_cyclase_dom"/>
</dbReference>
<feature type="domain" description="RNA 3'-terminal phosphate cyclase insert" evidence="6">
    <location>
        <begin position="185"/>
        <end position="287"/>
    </location>
</feature>
<dbReference type="Pfam" id="PF01137">
    <property type="entry name" value="RTC"/>
    <property type="match status" value="1"/>
</dbReference>
<dbReference type="CDD" id="cd00875">
    <property type="entry name" value="RNA_Cyclase_Class_I"/>
    <property type="match status" value="1"/>
</dbReference>
<comment type="caution">
    <text evidence="7">The sequence shown here is derived from an EMBL/GenBank/DDBJ whole genome shotgun (WGS) entry which is preliminary data.</text>
</comment>